<dbReference type="RefSeq" id="WP_144351288.1">
    <property type="nucleotide sequence ID" value="NZ_CP036259.1"/>
</dbReference>
<dbReference type="KEGG" id="sted:SPTER_32580"/>
<accession>A0A517DWV6</accession>
<dbReference type="OrthoDB" id="1675670at2"/>
<reference evidence="1 2" key="1">
    <citation type="submission" date="2019-02" db="EMBL/GenBank/DDBJ databases">
        <title>Closed genome of Sporomusa termitida DSM 4440.</title>
        <authorList>
            <person name="Poehlein A."/>
            <person name="Daniel R."/>
        </authorList>
    </citation>
    <scope>NUCLEOTIDE SEQUENCE [LARGE SCALE GENOMIC DNA]</scope>
    <source>
        <strain evidence="1 2">DSM 4440</strain>
    </source>
</reference>
<dbReference type="Gene3D" id="1.20.1260.10">
    <property type="match status" value="2"/>
</dbReference>
<proteinExistence type="predicted"/>
<dbReference type="InterPro" id="IPR021617">
    <property type="entry name" value="DUF3231"/>
</dbReference>
<protein>
    <recommendedName>
        <fullName evidence="3">DUF3231 family protein</fullName>
    </recommendedName>
</protein>
<dbReference type="Proteomes" id="UP000320776">
    <property type="component" value="Chromosome"/>
</dbReference>
<evidence type="ECO:0000313" key="1">
    <source>
        <dbReference type="EMBL" id="QDR81841.1"/>
    </source>
</evidence>
<dbReference type="InterPro" id="IPR012347">
    <property type="entry name" value="Ferritin-like"/>
</dbReference>
<organism evidence="1 2">
    <name type="scientific">Sporomusa termitida</name>
    <dbReference type="NCBI Taxonomy" id="2377"/>
    <lineage>
        <taxon>Bacteria</taxon>
        <taxon>Bacillati</taxon>
        <taxon>Bacillota</taxon>
        <taxon>Negativicutes</taxon>
        <taxon>Selenomonadales</taxon>
        <taxon>Sporomusaceae</taxon>
        <taxon>Sporomusa</taxon>
    </lineage>
</organism>
<dbReference type="Pfam" id="PF11553">
    <property type="entry name" value="DUF3231"/>
    <property type="match status" value="2"/>
</dbReference>
<sequence length="336" mass="37058">MSNHNTIRLTAAEAASLWSQYQADTMVSCVLTHFLNTIQDAEIRPLIEYAMQESQKHIRTIKEIFVQDGYPVPFGFSPAEDVVTTAPRLFTDVFILMYLRHMSIIGITGAGLTIGTAARSDVSTLFMEVIAGAVELHDRARQLLLKKGLYVRTPSISAPLKAEYIQKQSFLTGFLGEKRTLTAIEITHLIQNIKTNEMGKAMSIAFAQCARNNDTRNFLWRAKQISEKHIAIFTTTLTQDDIPVPMPSDPSVSGSTTAPFSDKLMIFHICTMNAAGIGNYAVGAAASQRRDLVVLYGRLIAAIGLLAEDGVQIMIDNNWLEQPPMAEDRAALVGNH</sequence>
<dbReference type="EMBL" id="CP036259">
    <property type="protein sequence ID" value="QDR81841.1"/>
    <property type="molecule type" value="Genomic_DNA"/>
</dbReference>
<name>A0A517DWV6_9FIRM</name>
<evidence type="ECO:0008006" key="3">
    <source>
        <dbReference type="Google" id="ProtNLM"/>
    </source>
</evidence>
<evidence type="ECO:0000313" key="2">
    <source>
        <dbReference type="Proteomes" id="UP000320776"/>
    </source>
</evidence>
<gene>
    <name evidence="1" type="ORF">SPTER_32580</name>
</gene>
<keyword evidence="2" id="KW-1185">Reference proteome</keyword>
<dbReference type="AlphaFoldDB" id="A0A517DWV6"/>